<dbReference type="Pfam" id="PF22705">
    <property type="entry name" value="C2-set_3"/>
    <property type="match status" value="1"/>
</dbReference>
<feature type="region of interest" description="Disordered" evidence="4">
    <location>
        <begin position="49"/>
        <end position="72"/>
    </location>
</feature>
<evidence type="ECO:0000256" key="3">
    <source>
        <dbReference type="ARBA" id="ARBA00023319"/>
    </source>
</evidence>
<dbReference type="EMBL" id="KK838677">
    <property type="protein sequence ID" value="KFP81663.1"/>
    <property type="molecule type" value="Genomic_DNA"/>
</dbReference>
<dbReference type="AlphaFoldDB" id="A0A091MW25"/>
<keyword evidence="2" id="KW-0472">Membrane</keyword>
<dbReference type="InterPro" id="IPR053896">
    <property type="entry name" value="BTN3A2-like_Ig-C"/>
</dbReference>
<dbReference type="Proteomes" id="UP000053537">
    <property type="component" value="Unassembled WGS sequence"/>
</dbReference>
<reference evidence="6 7" key="1">
    <citation type="submission" date="2014-04" db="EMBL/GenBank/DDBJ databases">
        <title>Genome evolution of avian class.</title>
        <authorList>
            <person name="Zhang G."/>
            <person name="Li C."/>
        </authorList>
    </citation>
    <scope>NUCLEOTIDE SEQUENCE [LARGE SCALE GENOMIC DNA]</scope>
    <source>
        <strain evidence="6">BGI_N310</strain>
    </source>
</reference>
<organism evidence="6 7">
    <name type="scientific">Acanthisitta chloris</name>
    <name type="common">rifleman</name>
    <dbReference type="NCBI Taxonomy" id="57068"/>
    <lineage>
        <taxon>Eukaryota</taxon>
        <taxon>Metazoa</taxon>
        <taxon>Chordata</taxon>
        <taxon>Craniata</taxon>
        <taxon>Vertebrata</taxon>
        <taxon>Euteleostomi</taxon>
        <taxon>Archelosauria</taxon>
        <taxon>Archosauria</taxon>
        <taxon>Dinosauria</taxon>
        <taxon>Saurischia</taxon>
        <taxon>Theropoda</taxon>
        <taxon>Coelurosauria</taxon>
        <taxon>Aves</taxon>
        <taxon>Neognathae</taxon>
        <taxon>Neoaves</taxon>
        <taxon>Telluraves</taxon>
        <taxon>Australaves</taxon>
        <taxon>Passeriformes</taxon>
        <taxon>Acanthisittidae</taxon>
        <taxon>Acanthisitta</taxon>
    </lineage>
</organism>
<proteinExistence type="predicted"/>
<evidence type="ECO:0000259" key="5">
    <source>
        <dbReference type="Pfam" id="PF22705"/>
    </source>
</evidence>
<keyword evidence="3" id="KW-0393">Immunoglobulin domain</keyword>
<evidence type="ECO:0000256" key="2">
    <source>
        <dbReference type="ARBA" id="ARBA00023136"/>
    </source>
</evidence>
<evidence type="ECO:0000313" key="7">
    <source>
        <dbReference type="Proteomes" id="UP000053537"/>
    </source>
</evidence>
<feature type="compositionally biased region" description="Low complexity" evidence="4">
    <location>
        <begin position="49"/>
        <end position="64"/>
    </location>
</feature>
<keyword evidence="7" id="KW-1185">Reference proteome</keyword>
<comment type="subcellular location">
    <subcellularLocation>
        <location evidence="1">Membrane</location>
    </subcellularLocation>
</comment>
<dbReference type="InterPro" id="IPR013783">
    <property type="entry name" value="Ig-like_fold"/>
</dbReference>
<sequence length="72" mass="7490">PPTGGGHDPLLVLDGLEDSGIHLKCLSQRLFSEVQVLWTDGKGENLTGTALKTNTNTTSSSMVLRPGSGNAV</sequence>
<dbReference type="Gene3D" id="2.60.40.10">
    <property type="entry name" value="Immunoglobulins"/>
    <property type="match status" value="1"/>
</dbReference>
<name>A0A091MW25_9PASS</name>
<evidence type="ECO:0000256" key="1">
    <source>
        <dbReference type="ARBA" id="ARBA00004370"/>
    </source>
</evidence>
<gene>
    <name evidence="6" type="ORF">N310_06816</name>
</gene>
<evidence type="ECO:0000256" key="4">
    <source>
        <dbReference type="SAM" id="MobiDB-lite"/>
    </source>
</evidence>
<feature type="non-terminal residue" evidence="6">
    <location>
        <position position="72"/>
    </location>
</feature>
<protein>
    <recommendedName>
        <fullName evidence="5">Butyrophilin subfamily 3 member A2-like Ig-C domain-containing protein</fullName>
    </recommendedName>
</protein>
<dbReference type="GO" id="GO:0016020">
    <property type="term" value="C:membrane"/>
    <property type="evidence" value="ECO:0007669"/>
    <property type="project" value="UniProtKB-SubCell"/>
</dbReference>
<feature type="domain" description="Butyrophilin subfamily 3 member A2-like Ig-C" evidence="5">
    <location>
        <begin position="6"/>
        <end position="56"/>
    </location>
</feature>
<feature type="non-terminal residue" evidence="6">
    <location>
        <position position="1"/>
    </location>
</feature>
<evidence type="ECO:0000313" key="6">
    <source>
        <dbReference type="EMBL" id="KFP81663.1"/>
    </source>
</evidence>
<accession>A0A091MW25</accession>